<evidence type="ECO:0000313" key="5">
    <source>
        <dbReference type="Proteomes" id="UP001370299"/>
    </source>
</evidence>
<keyword evidence="5" id="KW-1185">Reference proteome</keyword>
<dbReference type="PANTHER" id="PTHR43877">
    <property type="entry name" value="AMINOALKYLPHOSPHONATE N-ACETYLTRANSFERASE-RELATED-RELATED"/>
    <property type="match status" value="1"/>
</dbReference>
<evidence type="ECO:0000313" key="4">
    <source>
        <dbReference type="EMBL" id="MEK0173238.1"/>
    </source>
</evidence>
<dbReference type="EMBL" id="JBBLYY010000078">
    <property type="protein sequence ID" value="MEK0173238.1"/>
    <property type="molecule type" value="Genomic_DNA"/>
</dbReference>
<keyword evidence="1" id="KW-0808">Transferase</keyword>
<dbReference type="Proteomes" id="UP001370299">
    <property type="component" value="Unassembled WGS sequence"/>
</dbReference>
<reference evidence="4 5" key="1">
    <citation type="submission" date="2024-03" db="EMBL/GenBank/DDBJ databases">
        <title>Whole genomes of four grape xylem sap localized bacterial endophytes.</title>
        <authorList>
            <person name="Kumar G."/>
            <person name="Savka M.A."/>
        </authorList>
    </citation>
    <scope>NUCLEOTIDE SEQUENCE [LARGE SCALE GENOMIC DNA]</scope>
    <source>
        <strain evidence="4 5">RIT_GXS8</strain>
    </source>
</reference>
<dbReference type="PROSITE" id="PS51186">
    <property type="entry name" value="GNAT"/>
    <property type="match status" value="1"/>
</dbReference>
<dbReference type="RefSeq" id="WP_340196261.1">
    <property type="nucleotide sequence ID" value="NZ_JBBKAP010000021.1"/>
</dbReference>
<dbReference type="Gene3D" id="3.40.630.30">
    <property type="match status" value="1"/>
</dbReference>
<evidence type="ECO:0000256" key="2">
    <source>
        <dbReference type="ARBA" id="ARBA00023315"/>
    </source>
</evidence>
<name>A0ABU8YFE5_9MICO</name>
<dbReference type="InterPro" id="IPR016181">
    <property type="entry name" value="Acyl_CoA_acyltransferase"/>
</dbReference>
<comment type="caution">
    <text evidence="4">The sequence shown here is derived from an EMBL/GenBank/DDBJ whole genome shotgun (WGS) entry which is preliminary data.</text>
</comment>
<protein>
    <submittedName>
        <fullName evidence="4">GNAT family N-acetyltransferase</fullName>
    </submittedName>
</protein>
<organism evidence="4 5">
    <name type="scientific">Curtobacterium citreum</name>
    <dbReference type="NCBI Taxonomy" id="2036"/>
    <lineage>
        <taxon>Bacteria</taxon>
        <taxon>Bacillati</taxon>
        <taxon>Actinomycetota</taxon>
        <taxon>Actinomycetes</taxon>
        <taxon>Micrococcales</taxon>
        <taxon>Microbacteriaceae</taxon>
        <taxon>Curtobacterium</taxon>
    </lineage>
</organism>
<proteinExistence type="predicted"/>
<evidence type="ECO:0000256" key="1">
    <source>
        <dbReference type="ARBA" id="ARBA00022679"/>
    </source>
</evidence>
<dbReference type="InterPro" id="IPR050832">
    <property type="entry name" value="Bact_Acetyltransf"/>
</dbReference>
<dbReference type="PANTHER" id="PTHR43877:SF2">
    <property type="entry name" value="AMINOALKYLPHOSPHONATE N-ACETYLTRANSFERASE-RELATED"/>
    <property type="match status" value="1"/>
</dbReference>
<dbReference type="InterPro" id="IPR000182">
    <property type="entry name" value="GNAT_dom"/>
</dbReference>
<dbReference type="SUPFAM" id="SSF55729">
    <property type="entry name" value="Acyl-CoA N-acyltransferases (Nat)"/>
    <property type="match status" value="1"/>
</dbReference>
<gene>
    <name evidence="4" type="ORF">WMN62_17315</name>
</gene>
<accession>A0ABU8YFE5</accession>
<evidence type="ECO:0000259" key="3">
    <source>
        <dbReference type="PROSITE" id="PS51186"/>
    </source>
</evidence>
<dbReference type="CDD" id="cd04301">
    <property type="entry name" value="NAT_SF"/>
    <property type="match status" value="1"/>
</dbReference>
<keyword evidence="2" id="KW-0012">Acyltransferase</keyword>
<feature type="domain" description="N-acetyltransferase" evidence="3">
    <location>
        <begin position="4"/>
        <end position="168"/>
    </location>
</feature>
<sequence>MQGITIRPTTEADWEAVRALRLEMLRDTPMAYAEHLADAEQLDEAEWRARGRRGQATGGTALVAIDADGRWVGAMGSFIPDAVTGPLLVGVYVAPSHRGGAAGVTDALLDAIESWASGHGDTLRLHVHERNLRAQAFYARRGYEPTGATEPYVLAPDERELEMIRRLDGASA</sequence>
<dbReference type="Pfam" id="PF00583">
    <property type="entry name" value="Acetyltransf_1"/>
    <property type="match status" value="1"/>
</dbReference>